<dbReference type="EMBL" id="FNVO01000034">
    <property type="protein sequence ID" value="SEG92522.1"/>
    <property type="molecule type" value="Genomic_DNA"/>
</dbReference>
<evidence type="ECO:0000259" key="1">
    <source>
        <dbReference type="Pfam" id="PF11575"/>
    </source>
</evidence>
<protein>
    <submittedName>
        <fullName evidence="2">FhuF 2Fe-2S C-terminal domain-containing protein</fullName>
    </submittedName>
</protein>
<evidence type="ECO:0000313" key="3">
    <source>
        <dbReference type="Proteomes" id="UP000236723"/>
    </source>
</evidence>
<sequence>MPLPAVMPILPAVREEGSGRRAVTEALADVAGLGPFFAVSTDPAEEVDPLWRPFPDGVDALIEVTAARLRTGEVRVAASTAQLGLAARLWSPVLGCALVHGVVPSLASLRYRAGAPGAVPLWLPEVSGRRVTGPDELAAAVYQSVVVEQLEGINSAVRDRTGVAAGLLWGNAASALVGTLRVLAGARPALTAPGLGLAARLLATGGLRGAGTPIGPGLGFRRRSCCLYYRVSGAGLCGDCCLDAVPVQPGG</sequence>
<dbReference type="Pfam" id="PF11575">
    <property type="entry name" value="FhuF_C"/>
    <property type="match status" value="1"/>
</dbReference>
<organism evidence="2 3">
    <name type="scientific">Thermomonospora echinospora</name>
    <dbReference type="NCBI Taxonomy" id="1992"/>
    <lineage>
        <taxon>Bacteria</taxon>
        <taxon>Bacillati</taxon>
        <taxon>Actinomycetota</taxon>
        <taxon>Actinomycetes</taxon>
        <taxon>Streptosporangiales</taxon>
        <taxon>Thermomonosporaceae</taxon>
        <taxon>Thermomonospora</taxon>
    </lineage>
</organism>
<dbReference type="AlphaFoldDB" id="A0A1H6E4F1"/>
<proteinExistence type="predicted"/>
<feature type="domain" description="Ferric siderophore reductase C-terminal" evidence="1">
    <location>
        <begin position="222"/>
        <end position="242"/>
    </location>
</feature>
<dbReference type="InterPro" id="IPR024726">
    <property type="entry name" value="FhuF_C"/>
</dbReference>
<accession>A0A1H6E4F1</accession>
<dbReference type="GO" id="GO:0051537">
    <property type="term" value="F:2 iron, 2 sulfur cluster binding"/>
    <property type="evidence" value="ECO:0007669"/>
    <property type="project" value="InterPro"/>
</dbReference>
<name>A0A1H6E4F1_9ACTN</name>
<dbReference type="Proteomes" id="UP000236723">
    <property type="component" value="Unassembled WGS sequence"/>
</dbReference>
<evidence type="ECO:0000313" key="2">
    <source>
        <dbReference type="EMBL" id="SEG92522.1"/>
    </source>
</evidence>
<keyword evidence="3" id="KW-1185">Reference proteome</keyword>
<gene>
    <name evidence="2" type="ORF">SAMN04489712_13423</name>
</gene>
<reference evidence="3" key="1">
    <citation type="submission" date="2016-10" db="EMBL/GenBank/DDBJ databases">
        <authorList>
            <person name="Varghese N."/>
            <person name="Submissions S."/>
        </authorList>
    </citation>
    <scope>NUCLEOTIDE SEQUENCE [LARGE SCALE GENOMIC DNA]</scope>
    <source>
        <strain evidence="3">DSM 43163</strain>
    </source>
</reference>